<dbReference type="GO" id="GO:0016787">
    <property type="term" value="F:hydrolase activity"/>
    <property type="evidence" value="ECO:0007669"/>
    <property type="project" value="UniProtKB-KW"/>
</dbReference>
<comment type="similarity">
    <text evidence="1 7">Belongs to the RNase T2 family.</text>
</comment>
<dbReference type="PANTHER" id="PTHR11240:SF75">
    <property type="entry name" value="RIBONUCLEASE 3"/>
    <property type="match status" value="1"/>
</dbReference>
<dbReference type="EC" id="3.1.27.1" evidence="8"/>
<dbReference type="GO" id="GO:0033897">
    <property type="term" value="F:ribonuclease T2 activity"/>
    <property type="evidence" value="ECO:0007669"/>
    <property type="project" value="InterPro"/>
</dbReference>
<evidence type="ECO:0000256" key="2">
    <source>
        <dbReference type="ARBA" id="ARBA00022722"/>
    </source>
</evidence>
<dbReference type="Proteomes" id="UP000265566">
    <property type="component" value="Chromosome 2"/>
</dbReference>
<name>A0A396J7D6_MEDTR</name>
<organism evidence="8">
    <name type="scientific">Medicago truncatula</name>
    <name type="common">Barrel medic</name>
    <name type="synonym">Medicago tribuloides</name>
    <dbReference type="NCBI Taxonomy" id="3880"/>
    <lineage>
        <taxon>Eukaryota</taxon>
        <taxon>Viridiplantae</taxon>
        <taxon>Streptophyta</taxon>
        <taxon>Embryophyta</taxon>
        <taxon>Tracheophyta</taxon>
        <taxon>Spermatophyta</taxon>
        <taxon>Magnoliopsida</taxon>
        <taxon>eudicotyledons</taxon>
        <taxon>Gunneridae</taxon>
        <taxon>Pentapetalae</taxon>
        <taxon>rosids</taxon>
        <taxon>fabids</taxon>
        <taxon>Fabales</taxon>
        <taxon>Fabaceae</taxon>
        <taxon>Papilionoideae</taxon>
        <taxon>50 kb inversion clade</taxon>
        <taxon>NPAAA clade</taxon>
        <taxon>Hologalegina</taxon>
        <taxon>IRL clade</taxon>
        <taxon>Trifolieae</taxon>
        <taxon>Medicago</taxon>
    </lineage>
</organism>
<dbReference type="SUPFAM" id="SSF55895">
    <property type="entry name" value="Ribonuclease Rh-like"/>
    <property type="match status" value="1"/>
</dbReference>
<dbReference type="InterPro" id="IPR036430">
    <property type="entry name" value="RNase_T2-like_sf"/>
</dbReference>
<dbReference type="EMBL" id="PSQE01000002">
    <property type="protein sequence ID" value="RHN72428.1"/>
    <property type="molecule type" value="Genomic_DNA"/>
</dbReference>
<dbReference type="InterPro" id="IPR033697">
    <property type="entry name" value="Ribonuclease_T2_eukaryotic"/>
</dbReference>
<gene>
    <name evidence="8" type="ORF">MtrunA17_Chr2g0287541</name>
</gene>
<sequence length="192" mass="22178">MMAAPRYHHLTRTDQWPPAACINSFRRCKHPIPKYFTLHGLWPSNRALPHPEWCTPPLFDPNEIVGLVSKLSVEWPNLFGADEILWRHQWEKHGSCTPFKEYDYFKLGIELMEEFNLTAILENNAIIPRVAPYRTQDISDAIEYSNLGVKPSLICVGVFLTEIKLCLDPLAQKYKVCPYLSKNCPNKLHLST</sequence>
<evidence type="ECO:0000256" key="5">
    <source>
        <dbReference type="ARBA" id="ARBA00023157"/>
    </source>
</evidence>
<dbReference type="Gramene" id="rna8137">
    <property type="protein sequence ID" value="RHN72428.1"/>
    <property type="gene ID" value="gene8137"/>
</dbReference>
<dbReference type="InterPro" id="IPR001568">
    <property type="entry name" value="RNase_T2-like"/>
</dbReference>
<dbReference type="GO" id="GO:0003723">
    <property type="term" value="F:RNA binding"/>
    <property type="evidence" value="ECO:0007669"/>
    <property type="project" value="InterPro"/>
</dbReference>
<dbReference type="Pfam" id="PF00445">
    <property type="entry name" value="Ribonuclease_T2"/>
    <property type="match status" value="1"/>
</dbReference>
<keyword evidence="2" id="KW-0540">Nuclease</keyword>
<dbReference type="InterPro" id="IPR018188">
    <property type="entry name" value="RNase_T2_His_AS_1"/>
</dbReference>
<dbReference type="InterPro" id="IPR033130">
    <property type="entry name" value="RNase_T2_His_AS_2"/>
</dbReference>
<evidence type="ECO:0000256" key="3">
    <source>
        <dbReference type="ARBA" id="ARBA00022759"/>
    </source>
</evidence>
<keyword evidence="3" id="KW-0255">Endonuclease</keyword>
<evidence type="ECO:0000256" key="1">
    <source>
        <dbReference type="ARBA" id="ARBA00007469"/>
    </source>
</evidence>
<comment type="caution">
    <text evidence="8">The sequence shown here is derived from an EMBL/GenBank/DDBJ whole genome shotgun (WGS) entry which is preliminary data.</text>
</comment>
<evidence type="ECO:0000256" key="4">
    <source>
        <dbReference type="ARBA" id="ARBA00022801"/>
    </source>
</evidence>
<proteinExistence type="inferred from homology"/>
<evidence type="ECO:0000256" key="7">
    <source>
        <dbReference type="RuleBase" id="RU004328"/>
    </source>
</evidence>
<keyword evidence="5" id="KW-1015">Disulfide bond</keyword>
<accession>A0A396J7D6</accession>
<evidence type="ECO:0000313" key="8">
    <source>
        <dbReference type="EMBL" id="RHN72428.1"/>
    </source>
</evidence>
<dbReference type="PANTHER" id="PTHR11240">
    <property type="entry name" value="RIBONUCLEASE T2"/>
    <property type="match status" value="1"/>
</dbReference>
<dbReference type="PROSITE" id="PS00530">
    <property type="entry name" value="RNASE_T2_1"/>
    <property type="match status" value="1"/>
</dbReference>
<dbReference type="PROSITE" id="PS00531">
    <property type="entry name" value="RNASE_T2_2"/>
    <property type="match status" value="1"/>
</dbReference>
<keyword evidence="6" id="KW-0456">Lyase</keyword>
<reference evidence="8" key="1">
    <citation type="journal article" date="2018" name="Nat. Plants">
        <title>Whole-genome landscape of Medicago truncatula symbiotic genes.</title>
        <authorList>
            <person name="Pecrix Y."/>
            <person name="Gamas P."/>
            <person name="Carrere S."/>
        </authorList>
    </citation>
    <scope>NUCLEOTIDE SEQUENCE</scope>
    <source>
        <tissue evidence="8">Leaves</tissue>
    </source>
</reference>
<keyword evidence="4 8" id="KW-0378">Hydrolase</keyword>
<dbReference type="CDD" id="cd01061">
    <property type="entry name" value="RNase_T2_euk"/>
    <property type="match status" value="1"/>
</dbReference>
<protein>
    <submittedName>
        <fullName evidence="8">Putative ribonuclease T(2)</fullName>
        <ecNumber evidence="8">3.1.27.1</ecNumber>
    </submittedName>
</protein>
<dbReference type="Gene3D" id="3.90.730.10">
    <property type="entry name" value="Ribonuclease T2-like"/>
    <property type="match status" value="1"/>
</dbReference>
<dbReference type="AlphaFoldDB" id="A0A396J7D6"/>
<evidence type="ECO:0000256" key="6">
    <source>
        <dbReference type="ARBA" id="ARBA00023239"/>
    </source>
</evidence>